<evidence type="ECO:0000256" key="2">
    <source>
        <dbReference type="ARBA" id="ARBA00024438"/>
    </source>
</evidence>
<sequence>MTIHPEDQLSAYIDNELSEYEKKQVENHIATCDSCQALMNELIAMQSDLKQAFYSIQEPADLEDRVLQSIEIEKESVGFIKGWLLIPFLAVLVICIIFFSIGGFLIKLIHGSFTLLTAMVYMISHFISSLPVFSGVTVVLSLTILTLSIYTLRRMFQTTTS</sequence>
<comment type="similarity">
    <text evidence="1">Belongs to the zinc-associated anti-sigma factor (ZAS) superfamily. Anti-sigma-W factor family.</text>
</comment>
<dbReference type="AlphaFoldDB" id="A0A9X2B3P0"/>
<feature type="transmembrane region" description="Helical" evidence="3">
    <location>
        <begin position="126"/>
        <end position="152"/>
    </location>
</feature>
<gene>
    <name evidence="5" type="ORF">MUG84_18005</name>
</gene>
<evidence type="ECO:0000256" key="1">
    <source>
        <dbReference type="ARBA" id="ARBA00024353"/>
    </source>
</evidence>
<dbReference type="InterPro" id="IPR041916">
    <property type="entry name" value="Anti_sigma_zinc_sf"/>
</dbReference>
<evidence type="ECO:0000313" key="5">
    <source>
        <dbReference type="EMBL" id="MCJ8013621.1"/>
    </source>
</evidence>
<dbReference type="EMBL" id="JALIRP010000007">
    <property type="protein sequence ID" value="MCJ8013621.1"/>
    <property type="molecule type" value="Genomic_DNA"/>
</dbReference>
<dbReference type="Gene3D" id="1.10.10.1320">
    <property type="entry name" value="Anti-sigma factor, zinc-finger domain"/>
    <property type="match status" value="1"/>
</dbReference>
<dbReference type="RefSeq" id="WP_244727272.1">
    <property type="nucleotide sequence ID" value="NZ_JALIRP010000007.1"/>
</dbReference>
<feature type="transmembrane region" description="Helical" evidence="3">
    <location>
        <begin position="83"/>
        <end position="106"/>
    </location>
</feature>
<dbReference type="Pfam" id="PF13490">
    <property type="entry name" value="zf-HC2"/>
    <property type="match status" value="1"/>
</dbReference>
<proteinExistence type="inferred from homology"/>
<evidence type="ECO:0000259" key="4">
    <source>
        <dbReference type="Pfam" id="PF13490"/>
    </source>
</evidence>
<feature type="domain" description="Putative zinc-finger" evidence="4">
    <location>
        <begin position="7"/>
        <end position="36"/>
    </location>
</feature>
<organism evidence="5 6">
    <name type="scientific">Paenibacillus mangrovi</name>
    <dbReference type="NCBI Taxonomy" id="2931978"/>
    <lineage>
        <taxon>Bacteria</taxon>
        <taxon>Bacillati</taxon>
        <taxon>Bacillota</taxon>
        <taxon>Bacilli</taxon>
        <taxon>Bacillales</taxon>
        <taxon>Paenibacillaceae</taxon>
        <taxon>Paenibacillus</taxon>
    </lineage>
</organism>
<keyword evidence="3" id="KW-0472">Membrane</keyword>
<name>A0A9X2B3P0_9BACL</name>
<reference evidence="5" key="1">
    <citation type="submission" date="2022-04" db="EMBL/GenBank/DDBJ databases">
        <title>Paenibacillus mangrovi sp. nov., a novel endophytic bacterium isolated from bark of Kandelia candel.</title>
        <authorList>
            <person name="Tuo L."/>
        </authorList>
    </citation>
    <scope>NUCLEOTIDE SEQUENCE</scope>
    <source>
        <strain evidence="5">KQZ6P-2</strain>
    </source>
</reference>
<protein>
    <recommendedName>
        <fullName evidence="2">Anti-sigma-W factor RsiW</fullName>
    </recommendedName>
</protein>
<dbReference type="Proteomes" id="UP001139347">
    <property type="component" value="Unassembled WGS sequence"/>
</dbReference>
<keyword evidence="6" id="KW-1185">Reference proteome</keyword>
<keyword evidence="3" id="KW-1133">Transmembrane helix</keyword>
<keyword evidence="3" id="KW-0812">Transmembrane</keyword>
<accession>A0A9X2B3P0</accession>
<evidence type="ECO:0000256" key="3">
    <source>
        <dbReference type="SAM" id="Phobius"/>
    </source>
</evidence>
<evidence type="ECO:0000313" key="6">
    <source>
        <dbReference type="Proteomes" id="UP001139347"/>
    </source>
</evidence>
<comment type="caution">
    <text evidence="5">The sequence shown here is derived from an EMBL/GenBank/DDBJ whole genome shotgun (WGS) entry which is preliminary data.</text>
</comment>
<dbReference type="InterPro" id="IPR027383">
    <property type="entry name" value="Znf_put"/>
</dbReference>